<dbReference type="PANTHER" id="PTHR32108">
    <property type="entry name" value="DNA-DIRECTED RNA POLYMERASE SUBUNIT ALPHA"/>
    <property type="match status" value="1"/>
</dbReference>
<feature type="compositionally biased region" description="Polar residues" evidence="2">
    <location>
        <begin position="948"/>
        <end position="975"/>
    </location>
</feature>
<evidence type="ECO:0000259" key="4">
    <source>
        <dbReference type="Pfam" id="PF24924"/>
    </source>
</evidence>
<evidence type="ECO:0000313" key="6">
    <source>
        <dbReference type="Proteomes" id="UP000436088"/>
    </source>
</evidence>
<evidence type="ECO:0000259" key="3">
    <source>
        <dbReference type="Pfam" id="PF03732"/>
    </source>
</evidence>
<evidence type="ECO:0000256" key="1">
    <source>
        <dbReference type="SAM" id="Coils"/>
    </source>
</evidence>
<dbReference type="Gene3D" id="1.10.630.10">
    <property type="entry name" value="Cytochrome P450"/>
    <property type="match status" value="1"/>
</dbReference>
<dbReference type="Proteomes" id="UP000436088">
    <property type="component" value="Unassembled WGS sequence"/>
</dbReference>
<feature type="region of interest" description="Disordered" evidence="2">
    <location>
        <begin position="564"/>
        <end position="584"/>
    </location>
</feature>
<protein>
    <submittedName>
        <fullName evidence="5">Uncharacterized protein</fullName>
    </submittedName>
</protein>
<dbReference type="CDD" id="cd00303">
    <property type="entry name" value="retropepsin_like"/>
    <property type="match status" value="1"/>
</dbReference>
<reference evidence="5" key="1">
    <citation type="submission" date="2019-09" db="EMBL/GenBank/DDBJ databases">
        <title>Draft genome information of white flower Hibiscus syriacus.</title>
        <authorList>
            <person name="Kim Y.-M."/>
        </authorList>
    </citation>
    <scope>NUCLEOTIDE SEQUENCE [LARGE SCALE GENOMIC DNA]</scope>
    <source>
        <strain evidence="5">YM2019G1</strain>
    </source>
</reference>
<feature type="region of interest" description="Disordered" evidence="2">
    <location>
        <begin position="948"/>
        <end position="988"/>
    </location>
</feature>
<dbReference type="Pfam" id="PF24924">
    <property type="entry name" value="DUF7745"/>
    <property type="match status" value="1"/>
</dbReference>
<organism evidence="5 6">
    <name type="scientific">Hibiscus syriacus</name>
    <name type="common">Rose of Sharon</name>
    <dbReference type="NCBI Taxonomy" id="106335"/>
    <lineage>
        <taxon>Eukaryota</taxon>
        <taxon>Viridiplantae</taxon>
        <taxon>Streptophyta</taxon>
        <taxon>Embryophyta</taxon>
        <taxon>Tracheophyta</taxon>
        <taxon>Spermatophyta</taxon>
        <taxon>Magnoliopsida</taxon>
        <taxon>eudicotyledons</taxon>
        <taxon>Gunneridae</taxon>
        <taxon>Pentapetalae</taxon>
        <taxon>rosids</taxon>
        <taxon>malvids</taxon>
        <taxon>Malvales</taxon>
        <taxon>Malvaceae</taxon>
        <taxon>Malvoideae</taxon>
        <taxon>Hibiscus</taxon>
    </lineage>
</organism>
<proteinExistence type="predicted"/>
<comment type="caution">
    <text evidence="5">The sequence shown here is derived from an EMBL/GenBank/DDBJ whole genome shotgun (WGS) entry which is preliminary data.</text>
</comment>
<dbReference type="InterPro" id="IPR021109">
    <property type="entry name" value="Peptidase_aspartic_dom_sf"/>
</dbReference>
<keyword evidence="1" id="KW-0175">Coiled coil</keyword>
<dbReference type="InterPro" id="IPR036396">
    <property type="entry name" value="Cyt_P450_sf"/>
</dbReference>
<dbReference type="InterPro" id="IPR005162">
    <property type="entry name" value="Retrotrans_gag_dom"/>
</dbReference>
<name>A0A6A2ZML0_HIBSY</name>
<gene>
    <name evidence="5" type="ORF">F3Y22_tig00110858pilonHSYRG00062</name>
</gene>
<feature type="domain" description="Retrotransposon gag" evidence="3">
    <location>
        <begin position="803"/>
        <end position="893"/>
    </location>
</feature>
<feature type="coiled-coil region" evidence="1">
    <location>
        <begin position="462"/>
        <end position="489"/>
    </location>
</feature>
<dbReference type="GO" id="GO:0016705">
    <property type="term" value="F:oxidoreductase activity, acting on paired donors, with incorporation or reduction of molecular oxygen"/>
    <property type="evidence" value="ECO:0007669"/>
    <property type="project" value="InterPro"/>
</dbReference>
<dbReference type="Gene3D" id="2.40.70.10">
    <property type="entry name" value="Acid Proteases"/>
    <property type="match status" value="1"/>
</dbReference>
<evidence type="ECO:0000256" key="2">
    <source>
        <dbReference type="SAM" id="MobiDB-lite"/>
    </source>
</evidence>
<dbReference type="GO" id="GO:0004497">
    <property type="term" value="F:monooxygenase activity"/>
    <property type="evidence" value="ECO:0007669"/>
    <property type="project" value="InterPro"/>
</dbReference>
<dbReference type="Pfam" id="PF03732">
    <property type="entry name" value="Retrotrans_gag"/>
    <property type="match status" value="1"/>
</dbReference>
<dbReference type="PANTHER" id="PTHR32108:SF9">
    <property type="entry name" value="REVERSE TRANSCRIPTASE RNASE H-LIKE DOMAIN-CONTAINING PROTEIN"/>
    <property type="match status" value="1"/>
</dbReference>
<feature type="region of interest" description="Disordered" evidence="2">
    <location>
        <begin position="667"/>
        <end position="690"/>
    </location>
</feature>
<feature type="domain" description="DUF7745" evidence="4">
    <location>
        <begin position="54"/>
        <end position="267"/>
    </location>
</feature>
<dbReference type="GO" id="GO:0020037">
    <property type="term" value="F:heme binding"/>
    <property type="evidence" value="ECO:0007669"/>
    <property type="project" value="InterPro"/>
</dbReference>
<keyword evidence="6" id="KW-1185">Reference proteome</keyword>
<dbReference type="EMBL" id="VEPZ02001139">
    <property type="protein sequence ID" value="KAE8692135.1"/>
    <property type="molecule type" value="Genomic_DNA"/>
</dbReference>
<feature type="compositionally biased region" description="Basic and acidic residues" evidence="2">
    <location>
        <begin position="976"/>
        <end position="988"/>
    </location>
</feature>
<dbReference type="InterPro" id="IPR056647">
    <property type="entry name" value="DUF7745"/>
</dbReference>
<sequence length="1775" mass="203307">MDKGVVIQEIKNAEARLWSEKTQKEKGDSLQSNYVSELVSYASVSLKQNNVQELRNIWDSWKNDRKQKFSQRYGDIALLLHVKTDEPLLRALIQFWNPGYSCFTFNREDMVPTIEEYTTLLHCESIRLERVYIKHIKSQPFKNGLAKIAGVDEKWVTDRLRHKGNGEGIEWIHIKQLMKNHPDEWKTIDLFALGLYGLIIFPKILGCIDATVVELFKQLPRRVNPAPTILAETFRSLNHCIRIGGGRFIGCVQLLQVWIHSHFWKTNGVAYRRFSTTYSPLGEFITIKWHEVGYAPSLALRQYGARQFIPATYGLSISEFVYHGDNYKKMIKEVADSWKKLFRMDIVAARDMLTPDYVEWRRLRKNDNIPVPDCEDTRTMEEHLRELEVERYQWKLDADTQKDRADKLGKEQKKIHFELEDLRKGKFEGYDEQLKTTQRRLAGSQHHNQCLRIQVADLEKQHEKDGKTIAELEAILDELKKQASELQIVPFDGGLQWRFRWEQAQQMVKTRDVVIRDFLDQVQKAACHLHGLAREAGVVRQNIQPVTDEGRRLVNLLEDNMSQKEQIPRAQDTHHPHNTRTKKRQMEARMEKLEENMSRLQKELEDKMAQNNQSTLESIKKNQESLVDQIVAKLSALQQASAPRAGSFEGLTIPPTSQVVISPGVLPEDSSATKGKVALPGDSSSTKGKAASTVKIQTFATIPDNHPDNYHVPDFDEEDKAKKMEEKIRMLEDQMKMVKGDQDYYGVDAMELSLVPDLVLPPKFKVPEFEKFNGNNCPSADITMFCRKMTGYVGNDQLLIHCFQESLSGSAIRWYNQLNRTHIKTWKDLAKSFLEQYKHINDMRPDRVMLQSLEKKHNESFRQYAQRWRDLAVQVHPSLDEKETRKLFVQTLKAPYFGHLVAITSGSFSDLVMAGEMIELAIKQGKIEGGDSSKKSLVKNKEREINNVNTYNPNKGVTISSSNTTAAVPSGTSKQNQREPRKEREREQFDPIPMTYKELYQQLFDTHVVSPYPMDPIKPPYPRWFDENVNCEYHGGVQGHSIENCLTFKRLVQRMRNKNWITFNSGTPNVAQNPLPNHQETGINAVTIEKGKRVKLSVSEVKAPLVWVWSQMVKAGLLALYPDTAGNEYGNHCCYHNEEGHKVQYCPEFKTLVQLMMDRKELEFYEEVQDSPEADVCATGESSERRFGRGSPLVITPKAKTTTTTQAKVVITAPRPFQYKDSRQVPWKYECQVSTSKECDSKVGQRPLEPFKEDVLAINEPIKEEEVKEFLKFLKHSEYSVVEQLHNLPTRTSMLALLLNSEAHREALLKVLNQTFVPQNIPVSKMDRLVNNIQADNLISFSDDEIPSGGRGRTKALHITTYCKGHALPSVLIDNGSALNVMPLITLKRLPMDTSHMRACQNVVRAFDGTKREVIGKIEVPLTIGPATYNVEFLVMDIISSYNCLLGRPWIHQAGAVPSTLHQKVKFVIDGALVIINAEEDIVASVTTDAPYIEVNDEGVECSFRSLEFVNATFVAEGKMIPKPRLSKCTKMEVKQTLGRGAKTGRGFGKHLQGKINPVILISKLEQFGLGFQPNYHEKRKEIQKKRERRLARLTGSEFQREPMVFPPLYHTFKSGGYMFETTSSDLEVALKDLNINVVTTEDADNANKLWPKRRQRYSSAPDGEADEEAQRVIKFIKEFSSVVATVTAVSEVVPFLKWMDKWSSQVKSMKRISTEMESLIETWIDVHKLKKPKTRANNNDQDFIDVTLSKIKDDVESINGHRSEKINDANCSRY</sequence>
<accession>A0A6A2ZML0</accession>
<dbReference type="GO" id="GO:0005506">
    <property type="term" value="F:iron ion binding"/>
    <property type="evidence" value="ECO:0007669"/>
    <property type="project" value="InterPro"/>
</dbReference>
<evidence type="ECO:0000313" key="5">
    <source>
        <dbReference type="EMBL" id="KAE8692135.1"/>
    </source>
</evidence>